<dbReference type="SUPFAM" id="SSF47789">
    <property type="entry name" value="C-terminal domain of RNA polymerase alpha subunit"/>
    <property type="match status" value="1"/>
</dbReference>
<keyword evidence="2" id="KW-1185">Reference proteome</keyword>
<protein>
    <recommendedName>
        <fullName evidence="3">DNA-binding protein</fullName>
    </recommendedName>
</protein>
<gene>
    <name evidence="1" type="ORF">IC229_18745</name>
</gene>
<dbReference type="EMBL" id="JACWZY010000016">
    <property type="protein sequence ID" value="MBD2702692.1"/>
    <property type="molecule type" value="Genomic_DNA"/>
</dbReference>
<evidence type="ECO:0008006" key="3">
    <source>
        <dbReference type="Google" id="ProtNLM"/>
    </source>
</evidence>
<dbReference type="Proteomes" id="UP000598820">
    <property type="component" value="Unassembled WGS sequence"/>
</dbReference>
<accession>A0A926Y216</accession>
<dbReference type="RefSeq" id="WP_190888541.1">
    <property type="nucleotide sequence ID" value="NZ_JACWZY010000016.1"/>
</dbReference>
<name>A0A926Y216_9BACT</name>
<organism evidence="1 2">
    <name type="scientific">Spirosoma profusum</name>
    <dbReference type="NCBI Taxonomy" id="2771354"/>
    <lineage>
        <taxon>Bacteria</taxon>
        <taxon>Pseudomonadati</taxon>
        <taxon>Bacteroidota</taxon>
        <taxon>Cytophagia</taxon>
        <taxon>Cytophagales</taxon>
        <taxon>Cytophagaceae</taxon>
        <taxon>Spirosoma</taxon>
    </lineage>
</organism>
<evidence type="ECO:0000313" key="2">
    <source>
        <dbReference type="Proteomes" id="UP000598820"/>
    </source>
</evidence>
<reference evidence="1" key="1">
    <citation type="submission" date="2020-09" db="EMBL/GenBank/DDBJ databases">
        <authorList>
            <person name="Kim M.K."/>
        </authorList>
    </citation>
    <scope>NUCLEOTIDE SEQUENCE</scope>
    <source>
        <strain evidence="1">BT702</strain>
    </source>
</reference>
<comment type="caution">
    <text evidence="1">The sequence shown here is derived from an EMBL/GenBank/DDBJ whole genome shotgun (WGS) entry which is preliminary data.</text>
</comment>
<proteinExistence type="predicted"/>
<sequence length="65" mass="7228">MKKEHPFDVLSQPAQRALAHTGIQTLEQVAELSESEFLKLHGVGPKSIHILKPILIENGLDFAQK</sequence>
<dbReference type="Gene3D" id="1.10.150.20">
    <property type="entry name" value="5' to 3' exonuclease, C-terminal subdomain"/>
    <property type="match status" value="1"/>
</dbReference>
<evidence type="ECO:0000313" key="1">
    <source>
        <dbReference type="EMBL" id="MBD2702692.1"/>
    </source>
</evidence>
<dbReference type="AlphaFoldDB" id="A0A926Y216"/>